<name>A0ABZ1NK93_STRVL</name>
<feature type="compositionally biased region" description="Basic and acidic residues" evidence="1">
    <location>
        <begin position="10"/>
        <end position="23"/>
    </location>
</feature>
<proteinExistence type="predicted"/>
<protein>
    <submittedName>
        <fullName evidence="2">Uncharacterized protein</fullName>
    </submittedName>
</protein>
<dbReference type="Gene3D" id="3.40.50.1820">
    <property type="entry name" value="alpha/beta hydrolase"/>
    <property type="match status" value="1"/>
</dbReference>
<evidence type="ECO:0000256" key="1">
    <source>
        <dbReference type="SAM" id="MobiDB-lite"/>
    </source>
</evidence>
<sequence length="55" mass="6509">MSLYTGNGQPRHDDEAVDPTEQRIRQENVSFHERLLDLGIRHRWHDYGPGSHTWP</sequence>
<accession>A0ABZ1NK93</accession>
<dbReference type="Proteomes" id="UP001341259">
    <property type="component" value="Chromosome"/>
</dbReference>
<evidence type="ECO:0000313" key="2">
    <source>
        <dbReference type="EMBL" id="WUG92096.1"/>
    </source>
</evidence>
<organism evidence="2 3">
    <name type="scientific">Streptomyces violaceus</name>
    <name type="common">Streptomyces venezuelae</name>
    <dbReference type="NCBI Taxonomy" id="1936"/>
    <lineage>
        <taxon>Bacteria</taxon>
        <taxon>Bacillati</taxon>
        <taxon>Actinomycetota</taxon>
        <taxon>Actinomycetes</taxon>
        <taxon>Kitasatosporales</taxon>
        <taxon>Streptomycetaceae</taxon>
        <taxon>Streptomyces</taxon>
    </lineage>
</organism>
<reference evidence="2 3" key="1">
    <citation type="submission" date="2022-10" db="EMBL/GenBank/DDBJ databases">
        <title>The complete genomes of actinobacterial strains from the NBC collection.</title>
        <authorList>
            <person name="Joergensen T.S."/>
            <person name="Alvarez Arevalo M."/>
            <person name="Sterndorff E.B."/>
            <person name="Faurdal D."/>
            <person name="Vuksanovic O."/>
            <person name="Mourched A.-S."/>
            <person name="Charusanti P."/>
            <person name="Shaw S."/>
            <person name="Blin K."/>
            <person name="Weber T."/>
        </authorList>
    </citation>
    <scope>NUCLEOTIDE SEQUENCE [LARGE SCALE GENOMIC DNA]</scope>
    <source>
        <strain evidence="2 3">NBC_00456</strain>
    </source>
</reference>
<gene>
    <name evidence="2" type="ORF">OHB29_03130</name>
</gene>
<dbReference type="EMBL" id="CP107906">
    <property type="protein sequence ID" value="WUG92096.1"/>
    <property type="molecule type" value="Genomic_DNA"/>
</dbReference>
<evidence type="ECO:0000313" key="3">
    <source>
        <dbReference type="Proteomes" id="UP001341259"/>
    </source>
</evidence>
<feature type="region of interest" description="Disordered" evidence="1">
    <location>
        <begin position="1"/>
        <end position="23"/>
    </location>
</feature>
<dbReference type="InterPro" id="IPR029058">
    <property type="entry name" value="AB_hydrolase_fold"/>
</dbReference>
<dbReference type="RefSeq" id="WP_328336528.1">
    <property type="nucleotide sequence ID" value="NZ_CP107906.1"/>
</dbReference>
<keyword evidence="3" id="KW-1185">Reference proteome</keyword>